<comment type="similarity">
    <text evidence="2">Belongs to the EspG family.</text>
</comment>
<sequence length="283" mass="30958">MTGRTVTGQEFFTPIAFDFLWEAMRLGELPYPLKVRSHGATEDERVALRNRVHTELRARGIRDQQGRLEPYVDEWLTLLARPTVSVDALHIPEFQAPPVGVLAASDGRKAVVAIQDADGIWLRPIYPEAVASTVVDLLPSGPRGTEASATLPLEEALRVPPARATVGAGQPDEEERGKAGLGRRQPRPRTGLADRPSDPRQAYAQLAGQPRLRGGQLAANSRSSLGARRRSPVLAWFDTATGRYLSLTRPGPDGREWVTVSPADAKTLRTRLGELVASVTDWR</sequence>
<protein>
    <submittedName>
        <fullName evidence="6">EspG family protein</fullName>
    </submittedName>
</protein>
<dbReference type="EMBL" id="FOWW01000002">
    <property type="protein sequence ID" value="SFP54159.1"/>
    <property type="molecule type" value="Genomic_DNA"/>
</dbReference>
<dbReference type="OrthoDB" id="5175124at2"/>
<evidence type="ECO:0000256" key="3">
    <source>
        <dbReference type="ARBA" id="ARBA00022490"/>
    </source>
</evidence>
<dbReference type="InterPro" id="IPR025734">
    <property type="entry name" value="EspG"/>
</dbReference>
<name>A0A1I5R6L8_9PSEU</name>
<evidence type="ECO:0000313" key="6">
    <source>
        <dbReference type="EMBL" id="SFP54159.1"/>
    </source>
</evidence>
<dbReference type="AlphaFoldDB" id="A0A1I5R6L8"/>
<evidence type="ECO:0000256" key="5">
    <source>
        <dbReference type="SAM" id="MobiDB-lite"/>
    </source>
</evidence>
<reference evidence="7" key="1">
    <citation type="submission" date="2016-10" db="EMBL/GenBank/DDBJ databases">
        <authorList>
            <person name="Varghese N."/>
            <person name="Submissions S."/>
        </authorList>
    </citation>
    <scope>NUCLEOTIDE SEQUENCE [LARGE SCALE GENOMIC DNA]</scope>
    <source>
        <strain evidence="7">CGMCC 4.5579</strain>
    </source>
</reference>
<dbReference type="Proteomes" id="UP000198727">
    <property type="component" value="Unassembled WGS sequence"/>
</dbReference>
<keyword evidence="3" id="KW-0963">Cytoplasm</keyword>
<evidence type="ECO:0000313" key="7">
    <source>
        <dbReference type="Proteomes" id="UP000198727"/>
    </source>
</evidence>
<feature type="region of interest" description="Disordered" evidence="5">
    <location>
        <begin position="146"/>
        <end position="200"/>
    </location>
</feature>
<dbReference type="Pfam" id="PF14011">
    <property type="entry name" value="ESX-1_EspG"/>
    <property type="match status" value="1"/>
</dbReference>
<keyword evidence="4" id="KW-0143">Chaperone</keyword>
<evidence type="ECO:0000256" key="1">
    <source>
        <dbReference type="ARBA" id="ARBA00004496"/>
    </source>
</evidence>
<organism evidence="6 7">
    <name type="scientific">Amycolatopsis arida</name>
    <dbReference type="NCBI Taxonomy" id="587909"/>
    <lineage>
        <taxon>Bacteria</taxon>
        <taxon>Bacillati</taxon>
        <taxon>Actinomycetota</taxon>
        <taxon>Actinomycetes</taxon>
        <taxon>Pseudonocardiales</taxon>
        <taxon>Pseudonocardiaceae</taxon>
        <taxon>Amycolatopsis</taxon>
    </lineage>
</organism>
<accession>A0A1I5R6L8</accession>
<keyword evidence="7" id="KW-1185">Reference proteome</keyword>
<dbReference type="RefSeq" id="WP_092529565.1">
    <property type="nucleotide sequence ID" value="NZ_FOWW01000002.1"/>
</dbReference>
<evidence type="ECO:0000256" key="4">
    <source>
        <dbReference type="ARBA" id="ARBA00023186"/>
    </source>
</evidence>
<comment type="subcellular location">
    <subcellularLocation>
        <location evidence="1">Cytoplasm</location>
    </subcellularLocation>
</comment>
<evidence type="ECO:0000256" key="2">
    <source>
        <dbReference type="ARBA" id="ARBA00006411"/>
    </source>
</evidence>
<gene>
    <name evidence="6" type="ORF">SAMN05421810_102901</name>
</gene>
<proteinExistence type="inferred from homology"/>
<dbReference type="STRING" id="587909.SAMN05421810_102901"/>